<dbReference type="HOGENOM" id="CLU_198409_0_0_11"/>
<protein>
    <submittedName>
        <fullName evidence="1">Uncharacterized protein</fullName>
    </submittedName>
</protein>
<evidence type="ECO:0000313" key="1">
    <source>
        <dbReference type="EMBL" id="EPJ42866.1"/>
    </source>
</evidence>
<name>S4MZY8_9ACTN</name>
<accession>S4MZY8</accession>
<reference evidence="1 2" key="1">
    <citation type="submission" date="2013-02" db="EMBL/GenBank/DDBJ databases">
        <title>Draft Genome Sequence of Streptomyces afghaniensis, Which Produces Compounds of the Julimycin B-Complex.</title>
        <authorList>
            <person name="Gruening B.A."/>
            <person name="Praeg A."/>
            <person name="Erxleben A."/>
            <person name="Guenther S."/>
            <person name="Fiedler H.-P."/>
            <person name="Goodfellow M."/>
            <person name="Mueller M."/>
        </authorList>
    </citation>
    <scope>NUCLEOTIDE SEQUENCE [LARGE SCALE GENOMIC DNA]</scope>
    <source>
        <strain evidence="1 2">772</strain>
    </source>
</reference>
<dbReference type="EMBL" id="AOPY01000399">
    <property type="protein sequence ID" value="EPJ42866.1"/>
    <property type="molecule type" value="Genomic_DNA"/>
</dbReference>
<keyword evidence="2" id="KW-1185">Reference proteome</keyword>
<evidence type="ECO:0000313" key="2">
    <source>
        <dbReference type="Proteomes" id="UP000015001"/>
    </source>
</evidence>
<sequence length="45" mass="4697">MSGLGKAGLYDLSAEDDATVQALAERLDEAAVRRVAHWLAAAGAR</sequence>
<dbReference type="PATRIC" id="fig|1283301.3.peg.73"/>
<dbReference type="Proteomes" id="UP000015001">
    <property type="component" value="Unassembled WGS sequence"/>
</dbReference>
<proteinExistence type="predicted"/>
<gene>
    <name evidence="1" type="ORF">STAFG_0078</name>
</gene>
<comment type="caution">
    <text evidence="1">The sequence shown here is derived from an EMBL/GenBank/DDBJ whole genome shotgun (WGS) entry which is preliminary data.</text>
</comment>
<organism evidence="1 2">
    <name type="scientific">Streptomyces afghaniensis 772</name>
    <dbReference type="NCBI Taxonomy" id="1283301"/>
    <lineage>
        <taxon>Bacteria</taxon>
        <taxon>Bacillati</taxon>
        <taxon>Actinomycetota</taxon>
        <taxon>Actinomycetes</taxon>
        <taxon>Kitasatosporales</taxon>
        <taxon>Streptomycetaceae</taxon>
        <taxon>Streptomyces</taxon>
    </lineage>
</organism>
<dbReference type="AlphaFoldDB" id="S4MZY8"/>